<dbReference type="Proteomes" id="UP000828390">
    <property type="component" value="Unassembled WGS sequence"/>
</dbReference>
<organism evidence="2 3">
    <name type="scientific">Dreissena polymorpha</name>
    <name type="common">Zebra mussel</name>
    <name type="synonym">Mytilus polymorpha</name>
    <dbReference type="NCBI Taxonomy" id="45954"/>
    <lineage>
        <taxon>Eukaryota</taxon>
        <taxon>Metazoa</taxon>
        <taxon>Spiralia</taxon>
        <taxon>Lophotrochozoa</taxon>
        <taxon>Mollusca</taxon>
        <taxon>Bivalvia</taxon>
        <taxon>Autobranchia</taxon>
        <taxon>Heteroconchia</taxon>
        <taxon>Euheterodonta</taxon>
        <taxon>Imparidentia</taxon>
        <taxon>Neoheterodontei</taxon>
        <taxon>Myida</taxon>
        <taxon>Dreissenoidea</taxon>
        <taxon>Dreissenidae</taxon>
        <taxon>Dreissena</taxon>
    </lineage>
</organism>
<reference evidence="2" key="1">
    <citation type="journal article" date="2019" name="bioRxiv">
        <title>The Genome of the Zebra Mussel, Dreissena polymorpha: A Resource for Invasive Species Research.</title>
        <authorList>
            <person name="McCartney M.A."/>
            <person name="Auch B."/>
            <person name="Kono T."/>
            <person name="Mallez S."/>
            <person name="Zhang Y."/>
            <person name="Obille A."/>
            <person name="Becker A."/>
            <person name="Abrahante J.E."/>
            <person name="Garbe J."/>
            <person name="Badalamenti J.P."/>
            <person name="Herman A."/>
            <person name="Mangelson H."/>
            <person name="Liachko I."/>
            <person name="Sullivan S."/>
            <person name="Sone E.D."/>
            <person name="Koren S."/>
            <person name="Silverstein K.A.T."/>
            <person name="Beckman K.B."/>
            <person name="Gohl D.M."/>
        </authorList>
    </citation>
    <scope>NUCLEOTIDE SEQUENCE</scope>
    <source>
        <strain evidence="2">Duluth1</strain>
        <tissue evidence="2">Whole animal</tissue>
    </source>
</reference>
<comment type="caution">
    <text evidence="2">The sequence shown here is derived from an EMBL/GenBank/DDBJ whole genome shotgun (WGS) entry which is preliminary data.</text>
</comment>
<reference evidence="2" key="2">
    <citation type="submission" date="2020-11" db="EMBL/GenBank/DDBJ databases">
        <authorList>
            <person name="McCartney M.A."/>
            <person name="Auch B."/>
            <person name="Kono T."/>
            <person name="Mallez S."/>
            <person name="Becker A."/>
            <person name="Gohl D.M."/>
            <person name="Silverstein K.A.T."/>
            <person name="Koren S."/>
            <person name="Bechman K.B."/>
            <person name="Herman A."/>
            <person name="Abrahante J.E."/>
            <person name="Garbe J."/>
        </authorList>
    </citation>
    <scope>NUCLEOTIDE SEQUENCE</scope>
    <source>
        <strain evidence="2">Duluth1</strain>
        <tissue evidence="2">Whole animal</tissue>
    </source>
</reference>
<evidence type="ECO:0000313" key="2">
    <source>
        <dbReference type="EMBL" id="KAH3813107.1"/>
    </source>
</evidence>
<evidence type="ECO:0000256" key="1">
    <source>
        <dbReference type="SAM" id="MobiDB-lite"/>
    </source>
</evidence>
<sequence>MPLLKAMDTVKPTGHSKLKELLGNIFKMLSYSITSTSAMRQKRIKTQLLPSFKVLCKPTPSAALLFCDKLEEELRKLNEPKITLTNQLFLRRKTGTNNVRANNNTVYPHDRKQPYTFKQQRRGRGRPFYRNRTQARRPYQPERQSRNNKCKLFKCEQYKREF</sequence>
<dbReference type="EMBL" id="JAIWYP010000006">
    <property type="protein sequence ID" value="KAH3813107.1"/>
    <property type="molecule type" value="Genomic_DNA"/>
</dbReference>
<dbReference type="AlphaFoldDB" id="A0A9D4GFK7"/>
<feature type="region of interest" description="Disordered" evidence="1">
    <location>
        <begin position="117"/>
        <end position="146"/>
    </location>
</feature>
<feature type="compositionally biased region" description="Basic residues" evidence="1">
    <location>
        <begin position="119"/>
        <end position="135"/>
    </location>
</feature>
<name>A0A9D4GFK7_DREPO</name>
<evidence type="ECO:0000313" key="3">
    <source>
        <dbReference type="Proteomes" id="UP000828390"/>
    </source>
</evidence>
<accession>A0A9D4GFK7</accession>
<keyword evidence="3" id="KW-1185">Reference proteome</keyword>
<proteinExistence type="predicted"/>
<gene>
    <name evidence="2" type="ORF">DPMN_141557</name>
</gene>
<protein>
    <submittedName>
        <fullName evidence="2">Uncharacterized protein</fullName>
    </submittedName>
</protein>